<dbReference type="Proteomes" id="UP000008694">
    <property type="component" value="Unassembled WGS sequence"/>
</dbReference>
<gene>
    <name evidence="1" type="ORF">ARALYDRAFT_907251</name>
</gene>
<dbReference type="HOGENOM" id="CLU_2457851_0_0_1"/>
<dbReference type="EMBL" id="GL348717">
    <property type="protein sequence ID" value="EFH54432.1"/>
    <property type="molecule type" value="Genomic_DNA"/>
</dbReference>
<keyword evidence="2" id="KW-1185">Reference proteome</keyword>
<organism evidence="2">
    <name type="scientific">Arabidopsis lyrata subsp. lyrata</name>
    <name type="common">Lyre-leaved rock-cress</name>
    <dbReference type="NCBI Taxonomy" id="81972"/>
    <lineage>
        <taxon>Eukaryota</taxon>
        <taxon>Viridiplantae</taxon>
        <taxon>Streptophyta</taxon>
        <taxon>Embryophyta</taxon>
        <taxon>Tracheophyta</taxon>
        <taxon>Spermatophyta</taxon>
        <taxon>Magnoliopsida</taxon>
        <taxon>eudicotyledons</taxon>
        <taxon>Gunneridae</taxon>
        <taxon>Pentapetalae</taxon>
        <taxon>rosids</taxon>
        <taxon>malvids</taxon>
        <taxon>Brassicales</taxon>
        <taxon>Brassicaceae</taxon>
        <taxon>Camelineae</taxon>
        <taxon>Arabidopsis</taxon>
    </lineage>
</organism>
<sequence>MIKSTSFASRHLIRAQSQNPSILLAGARAWNEPYPFCYLKKVELGSSELKEAHIMPNPYECCVITGSCDGLVCVYGIERLMCIINPATR</sequence>
<protein>
    <submittedName>
        <fullName evidence="1">Uncharacterized protein</fullName>
    </submittedName>
</protein>
<dbReference type="Gramene" id="scaffold_502955.1">
    <property type="protein sequence ID" value="scaffold_502955.1"/>
    <property type="gene ID" value="scaffold_502955.1"/>
</dbReference>
<accession>D7LVW9</accession>
<reference evidence="2" key="1">
    <citation type="journal article" date="2011" name="Nat. Genet.">
        <title>The Arabidopsis lyrata genome sequence and the basis of rapid genome size change.</title>
        <authorList>
            <person name="Hu T.T."/>
            <person name="Pattyn P."/>
            <person name="Bakker E.G."/>
            <person name="Cao J."/>
            <person name="Cheng J.-F."/>
            <person name="Clark R.M."/>
            <person name="Fahlgren N."/>
            <person name="Fawcett J.A."/>
            <person name="Grimwood J."/>
            <person name="Gundlach H."/>
            <person name="Haberer G."/>
            <person name="Hollister J.D."/>
            <person name="Ossowski S."/>
            <person name="Ottilar R.P."/>
            <person name="Salamov A.A."/>
            <person name="Schneeberger K."/>
            <person name="Spannagl M."/>
            <person name="Wang X."/>
            <person name="Yang L."/>
            <person name="Nasrallah M.E."/>
            <person name="Bergelson J."/>
            <person name="Carrington J.C."/>
            <person name="Gaut B.S."/>
            <person name="Schmutz J."/>
            <person name="Mayer K.F.X."/>
            <person name="Van de Peer Y."/>
            <person name="Grigoriev I.V."/>
            <person name="Nordborg M."/>
            <person name="Weigel D."/>
            <person name="Guo Y.-L."/>
        </authorList>
    </citation>
    <scope>NUCLEOTIDE SEQUENCE [LARGE SCALE GENOMIC DNA]</scope>
    <source>
        <strain evidence="2">cv. MN47</strain>
    </source>
</reference>
<dbReference type="AlphaFoldDB" id="D7LVW9"/>
<name>D7LVW9_ARALL</name>
<evidence type="ECO:0000313" key="2">
    <source>
        <dbReference type="Proteomes" id="UP000008694"/>
    </source>
</evidence>
<proteinExistence type="predicted"/>
<evidence type="ECO:0000313" key="1">
    <source>
        <dbReference type="EMBL" id="EFH54432.1"/>
    </source>
</evidence>